<name>A0AAV6UPF1_9ARAC</name>
<keyword evidence="3 5" id="KW-0863">Zinc-finger</keyword>
<feature type="compositionally biased region" description="Basic and acidic residues" evidence="6">
    <location>
        <begin position="55"/>
        <end position="75"/>
    </location>
</feature>
<feature type="compositionally biased region" description="Polar residues" evidence="6">
    <location>
        <begin position="170"/>
        <end position="179"/>
    </location>
</feature>
<feature type="compositionally biased region" description="Low complexity" evidence="6">
    <location>
        <begin position="28"/>
        <end position="54"/>
    </location>
</feature>
<dbReference type="PANTHER" id="PTHR12547:SF18">
    <property type="entry name" value="PROTEIN TIS11"/>
    <property type="match status" value="1"/>
</dbReference>
<evidence type="ECO:0000256" key="6">
    <source>
        <dbReference type="SAM" id="MobiDB-lite"/>
    </source>
</evidence>
<comment type="caution">
    <text evidence="8">The sequence shown here is derived from an EMBL/GenBank/DDBJ whole genome shotgun (WGS) entry which is preliminary data.</text>
</comment>
<dbReference type="AlphaFoldDB" id="A0AAV6UPF1"/>
<dbReference type="PROSITE" id="PS50103">
    <property type="entry name" value="ZF_C3H1"/>
    <property type="match status" value="2"/>
</dbReference>
<gene>
    <name evidence="8" type="ORF">JTE90_022729</name>
</gene>
<feature type="domain" description="C3H1-type" evidence="7">
    <location>
        <begin position="94"/>
        <end position="122"/>
    </location>
</feature>
<feature type="compositionally biased region" description="Low complexity" evidence="6">
    <location>
        <begin position="76"/>
        <end position="93"/>
    </location>
</feature>
<dbReference type="GO" id="GO:0008270">
    <property type="term" value="F:zinc ion binding"/>
    <property type="evidence" value="ECO:0007669"/>
    <property type="project" value="UniProtKB-KW"/>
</dbReference>
<dbReference type="SMART" id="SM00356">
    <property type="entry name" value="ZnF_C3H1"/>
    <property type="match status" value="2"/>
</dbReference>
<feature type="zinc finger region" description="C3H1-type" evidence="5">
    <location>
        <begin position="132"/>
        <end position="160"/>
    </location>
</feature>
<evidence type="ECO:0000256" key="2">
    <source>
        <dbReference type="ARBA" id="ARBA00022737"/>
    </source>
</evidence>
<dbReference type="FunFam" id="4.10.1000.10:FF:000002">
    <property type="entry name" value="Zinc finger protein 36, C3H1 type-like 1"/>
    <property type="match status" value="1"/>
</dbReference>
<dbReference type="FunFam" id="4.10.1000.10:FF:000001">
    <property type="entry name" value="zinc finger CCCH domain-containing protein 15-like"/>
    <property type="match status" value="1"/>
</dbReference>
<feature type="domain" description="C3H1-type" evidence="7">
    <location>
        <begin position="132"/>
        <end position="160"/>
    </location>
</feature>
<feature type="region of interest" description="Disordered" evidence="6">
    <location>
        <begin position="1"/>
        <end position="95"/>
    </location>
</feature>
<sequence>MTLMCIDRSQSPTHKGNFLQGGKQTVSNNINHQQNANHRRNNSCSPPLNKSNNNNKDEFSNSKSQDSPRKLERSSSESSAINSRGQSSSSNSSRYKTELCRPYEESGVCKYGDKCQFAHGIKELRSMARHPKYKTELCRTFHSTGLCPYGPRCHFIHNSEQTKKILLNNLTGQPTSNNRPKALSSIGSAGDVSPASSNGGTPTGTKSFDDMFQMSPASPGNVFFPQDNQVNNFQRYSSNSSDYPVYDYKTDIYDSINVFNDKLVSVSSLDNFSFQSGPVLELCPSAPLTPATPLDSNHLIFRLPIFDGFQNGN</sequence>
<dbReference type="Proteomes" id="UP000827092">
    <property type="component" value="Unassembled WGS sequence"/>
</dbReference>
<evidence type="ECO:0000313" key="8">
    <source>
        <dbReference type="EMBL" id="KAG8186141.1"/>
    </source>
</evidence>
<feature type="zinc finger region" description="C3H1-type" evidence="5">
    <location>
        <begin position="94"/>
        <end position="122"/>
    </location>
</feature>
<evidence type="ECO:0000256" key="5">
    <source>
        <dbReference type="PROSITE-ProRule" id="PRU00723"/>
    </source>
</evidence>
<keyword evidence="2" id="KW-0677">Repeat</keyword>
<protein>
    <recommendedName>
        <fullName evidence="7">C3H1-type domain-containing protein</fullName>
    </recommendedName>
</protein>
<keyword evidence="1 5" id="KW-0479">Metal-binding</keyword>
<dbReference type="InterPro" id="IPR000571">
    <property type="entry name" value="Znf_CCCH"/>
</dbReference>
<dbReference type="SUPFAM" id="SSF90229">
    <property type="entry name" value="CCCH zinc finger"/>
    <property type="match status" value="2"/>
</dbReference>
<dbReference type="Pfam" id="PF00642">
    <property type="entry name" value="zf-CCCH"/>
    <property type="match status" value="2"/>
</dbReference>
<proteinExistence type="predicted"/>
<dbReference type="InterPro" id="IPR036855">
    <property type="entry name" value="Znf_CCCH_sf"/>
</dbReference>
<keyword evidence="4 5" id="KW-0862">Zinc</keyword>
<dbReference type="GO" id="GO:0003729">
    <property type="term" value="F:mRNA binding"/>
    <property type="evidence" value="ECO:0007669"/>
    <property type="project" value="InterPro"/>
</dbReference>
<dbReference type="InterPro" id="IPR045877">
    <property type="entry name" value="ZFP36-like"/>
</dbReference>
<dbReference type="Gene3D" id="4.10.1000.10">
    <property type="entry name" value="Zinc finger, CCCH-type"/>
    <property type="match status" value="2"/>
</dbReference>
<dbReference type="EMBL" id="JAFNEN010000311">
    <property type="protein sequence ID" value="KAG8186141.1"/>
    <property type="molecule type" value="Genomic_DNA"/>
</dbReference>
<keyword evidence="9" id="KW-1185">Reference proteome</keyword>
<evidence type="ECO:0000256" key="1">
    <source>
        <dbReference type="ARBA" id="ARBA00022723"/>
    </source>
</evidence>
<feature type="region of interest" description="Disordered" evidence="6">
    <location>
        <begin position="170"/>
        <end position="204"/>
    </location>
</feature>
<evidence type="ECO:0000256" key="3">
    <source>
        <dbReference type="ARBA" id="ARBA00022771"/>
    </source>
</evidence>
<dbReference type="PANTHER" id="PTHR12547">
    <property type="entry name" value="CCCH ZINC FINGER/TIS11-RELATED"/>
    <property type="match status" value="1"/>
</dbReference>
<feature type="compositionally biased region" description="Polar residues" evidence="6">
    <location>
        <begin position="194"/>
        <end position="204"/>
    </location>
</feature>
<organism evidence="8 9">
    <name type="scientific">Oedothorax gibbosus</name>
    <dbReference type="NCBI Taxonomy" id="931172"/>
    <lineage>
        <taxon>Eukaryota</taxon>
        <taxon>Metazoa</taxon>
        <taxon>Ecdysozoa</taxon>
        <taxon>Arthropoda</taxon>
        <taxon>Chelicerata</taxon>
        <taxon>Arachnida</taxon>
        <taxon>Araneae</taxon>
        <taxon>Araneomorphae</taxon>
        <taxon>Entelegynae</taxon>
        <taxon>Araneoidea</taxon>
        <taxon>Linyphiidae</taxon>
        <taxon>Erigoninae</taxon>
        <taxon>Oedothorax</taxon>
    </lineage>
</organism>
<accession>A0AAV6UPF1</accession>
<reference evidence="8 9" key="1">
    <citation type="journal article" date="2022" name="Nat. Ecol. Evol.">
        <title>A masculinizing supergene underlies an exaggerated male reproductive morph in a spider.</title>
        <authorList>
            <person name="Hendrickx F."/>
            <person name="De Corte Z."/>
            <person name="Sonet G."/>
            <person name="Van Belleghem S.M."/>
            <person name="Kostlbacher S."/>
            <person name="Vangestel C."/>
        </authorList>
    </citation>
    <scope>NUCLEOTIDE SEQUENCE [LARGE SCALE GENOMIC DNA]</scope>
    <source>
        <strain evidence="8">W744_W776</strain>
    </source>
</reference>
<evidence type="ECO:0000259" key="7">
    <source>
        <dbReference type="PROSITE" id="PS50103"/>
    </source>
</evidence>
<evidence type="ECO:0000256" key="4">
    <source>
        <dbReference type="ARBA" id="ARBA00022833"/>
    </source>
</evidence>
<evidence type="ECO:0000313" key="9">
    <source>
        <dbReference type="Proteomes" id="UP000827092"/>
    </source>
</evidence>